<dbReference type="SUPFAM" id="SSF103473">
    <property type="entry name" value="MFS general substrate transporter"/>
    <property type="match status" value="1"/>
</dbReference>
<accession>A0ABQ3WL60</accession>
<feature type="transmembrane region" description="Helical" evidence="8">
    <location>
        <begin position="410"/>
        <end position="430"/>
    </location>
</feature>
<feature type="transmembrane region" description="Helical" evidence="8">
    <location>
        <begin position="191"/>
        <end position="211"/>
    </location>
</feature>
<feature type="transmembrane region" description="Helical" evidence="8">
    <location>
        <begin position="342"/>
        <end position="368"/>
    </location>
</feature>
<feature type="region of interest" description="Disordered" evidence="7">
    <location>
        <begin position="459"/>
        <end position="482"/>
    </location>
</feature>
<evidence type="ECO:0000259" key="9">
    <source>
        <dbReference type="PROSITE" id="PS50850"/>
    </source>
</evidence>
<evidence type="ECO:0000256" key="1">
    <source>
        <dbReference type="ARBA" id="ARBA00004651"/>
    </source>
</evidence>
<dbReference type="CDD" id="cd17504">
    <property type="entry name" value="MFS_MMR_MDR_like"/>
    <property type="match status" value="1"/>
</dbReference>
<proteinExistence type="predicted"/>
<evidence type="ECO:0000256" key="6">
    <source>
        <dbReference type="ARBA" id="ARBA00023136"/>
    </source>
</evidence>
<evidence type="ECO:0000256" key="2">
    <source>
        <dbReference type="ARBA" id="ARBA00022448"/>
    </source>
</evidence>
<feature type="transmembrane region" description="Helical" evidence="8">
    <location>
        <begin position="129"/>
        <end position="153"/>
    </location>
</feature>
<evidence type="ECO:0000313" key="10">
    <source>
        <dbReference type="EMBL" id="GID46974.1"/>
    </source>
</evidence>
<feature type="transmembrane region" description="Helical" evidence="8">
    <location>
        <begin position="97"/>
        <end position="117"/>
    </location>
</feature>
<feature type="transmembrane region" description="Helical" evidence="8">
    <location>
        <begin position="285"/>
        <end position="307"/>
    </location>
</feature>
<dbReference type="Gene3D" id="1.20.1250.20">
    <property type="entry name" value="MFS general substrate transporter like domains"/>
    <property type="match status" value="1"/>
</dbReference>
<evidence type="ECO:0000256" key="7">
    <source>
        <dbReference type="SAM" id="MobiDB-lite"/>
    </source>
</evidence>
<evidence type="ECO:0000256" key="4">
    <source>
        <dbReference type="ARBA" id="ARBA00022692"/>
    </source>
</evidence>
<feature type="transmembrane region" description="Helical" evidence="8">
    <location>
        <begin position="42"/>
        <end position="60"/>
    </location>
</feature>
<comment type="caution">
    <text evidence="10">The sequence shown here is derived from an EMBL/GenBank/DDBJ whole genome shotgun (WGS) entry which is preliminary data.</text>
</comment>
<evidence type="ECO:0000256" key="8">
    <source>
        <dbReference type="SAM" id="Phobius"/>
    </source>
</evidence>
<evidence type="ECO:0000256" key="3">
    <source>
        <dbReference type="ARBA" id="ARBA00022475"/>
    </source>
</evidence>
<keyword evidence="2" id="KW-0813">Transport</keyword>
<protein>
    <submittedName>
        <fullName evidence="10">MFS transporter</fullName>
    </submittedName>
</protein>
<evidence type="ECO:0000256" key="5">
    <source>
        <dbReference type="ARBA" id="ARBA00022989"/>
    </source>
</evidence>
<dbReference type="PANTHER" id="PTHR42718:SF46">
    <property type="entry name" value="BLR6921 PROTEIN"/>
    <property type="match status" value="1"/>
</dbReference>
<dbReference type="InterPro" id="IPR011701">
    <property type="entry name" value="MFS"/>
</dbReference>
<keyword evidence="5 8" id="KW-1133">Transmembrane helix</keyword>
<feature type="transmembrane region" description="Helical" evidence="8">
    <location>
        <begin position="319"/>
        <end position="336"/>
    </location>
</feature>
<name>A0ABQ3WL60_9ACTN</name>
<reference evidence="10" key="1">
    <citation type="submission" date="2021-01" db="EMBL/GenBank/DDBJ databases">
        <title>Whole genome shotgun sequence of Actinoplanes capillaceus NBRC 16408.</title>
        <authorList>
            <person name="Komaki H."/>
            <person name="Tamura T."/>
        </authorList>
    </citation>
    <scope>NUCLEOTIDE SEQUENCE [LARGE SCALE GENOMIC DNA]</scope>
    <source>
        <strain evidence="10">NBRC 16408</strain>
    </source>
</reference>
<feature type="transmembrane region" description="Helical" evidence="8">
    <location>
        <begin position="217"/>
        <end position="235"/>
    </location>
</feature>
<feature type="transmembrane region" description="Helical" evidence="8">
    <location>
        <begin position="72"/>
        <end position="91"/>
    </location>
</feature>
<feature type="compositionally biased region" description="Low complexity" evidence="7">
    <location>
        <begin position="459"/>
        <end position="469"/>
    </location>
</feature>
<comment type="subcellular location">
    <subcellularLocation>
        <location evidence="1">Cell membrane</location>
        <topology evidence="1">Multi-pass membrane protein</topology>
    </subcellularLocation>
</comment>
<keyword evidence="4 8" id="KW-0812">Transmembrane</keyword>
<gene>
    <name evidence="10" type="ORF">Aca07nite_42490</name>
</gene>
<dbReference type="PROSITE" id="PS50850">
    <property type="entry name" value="MFS"/>
    <property type="match status" value="1"/>
</dbReference>
<dbReference type="InterPro" id="IPR020846">
    <property type="entry name" value="MFS_dom"/>
</dbReference>
<dbReference type="InterPro" id="IPR036259">
    <property type="entry name" value="MFS_trans_sf"/>
</dbReference>
<dbReference type="PANTHER" id="PTHR42718">
    <property type="entry name" value="MAJOR FACILITATOR SUPERFAMILY MULTIDRUG TRANSPORTER MFSC"/>
    <property type="match status" value="1"/>
</dbReference>
<feature type="transmembrane region" description="Helical" evidence="8">
    <location>
        <begin position="256"/>
        <end position="279"/>
    </location>
</feature>
<dbReference type="Pfam" id="PF07690">
    <property type="entry name" value="MFS_1"/>
    <property type="match status" value="2"/>
</dbReference>
<feature type="transmembrane region" description="Helical" evidence="8">
    <location>
        <begin position="159"/>
        <end position="179"/>
    </location>
</feature>
<dbReference type="EMBL" id="BOMF01000081">
    <property type="protein sequence ID" value="GID46974.1"/>
    <property type="molecule type" value="Genomic_DNA"/>
</dbReference>
<organism evidence="10">
    <name type="scientific">Actinoplanes campanulatus</name>
    <dbReference type="NCBI Taxonomy" id="113559"/>
    <lineage>
        <taxon>Bacteria</taxon>
        <taxon>Bacillati</taxon>
        <taxon>Actinomycetota</taxon>
        <taxon>Actinomycetes</taxon>
        <taxon>Micromonosporales</taxon>
        <taxon>Micromonosporaceae</taxon>
        <taxon>Actinoplanes</taxon>
    </lineage>
</organism>
<keyword evidence="6 8" id="KW-0472">Membrane</keyword>
<sequence length="482" mass="49651">MKPGAALGGLCLATTAYSVLQSLVVPALGVFQDELNTTPSATAWLLTAFLLSASISTPVLGRLGDIYGKRRILIAALTAMSLGALTSALASDLPVMVAGRVVQGLGGAVFPLCFALVREHLPAPGRPRAFVIISTVMSVGGAAGTITAGPILSLLSSRWLFLIPAMVSALAIIPVILLLPPGERAPLNTRIDWYGAALLAAWLGLLLLAISRFGSPGWHWPLIGAAILAPVWWRGQRRTGQPLVDLRTLALPTVRATNAATLLLGFGMFGSWMVIPLLVAEKFDAGPTVVGLVMVPTAVGNLLIMRVYRRLTARQGPRAALAAGIAIAGLAYLALAIGHQTLAQVCLGILVMGAGIGLAFAAVGALVVEAVPSEQTGVSAAVNTVMRTVGGSLGTAVGGSVLTWSPGESSYTTVLLLYAAALAGALCCAIRVPRPVTVSGGPAEASDRYRLTIRPPCSSSISRPMPSSRADCSGRGIERVVE</sequence>
<keyword evidence="3" id="KW-1003">Cell membrane</keyword>
<feature type="transmembrane region" description="Helical" evidence="8">
    <location>
        <begin position="380"/>
        <end position="404"/>
    </location>
</feature>
<feature type="domain" description="Major facilitator superfamily (MFS) profile" evidence="9">
    <location>
        <begin position="6"/>
        <end position="436"/>
    </location>
</feature>